<dbReference type="EMBL" id="JAGEOJ010000014">
    <property type="protein sequence ID" value="MBO2451881.1"/>
    <property type="molecule type" value="Genomic_DNA"/>
</dbReference>
<comment type="caution">
    <text evidence="1">The sequence shown here is derived from an EMBL/GenBank/DDBJ whole genome shotgun (WGS) entry which is preliminary data.</text>
</comment>
<protein>
    <submittedName>
        <fullName evidence="1">Uncharacterized protein</fullName>
    </submittedName>
</protein>
<dbReference type="AlphaFoldDB" id="A0A939T3Y7"/>
<evidence type="ECO:0000313" key="2">
    <source>
        <dbReference type="Proteomes" id="UP000669179"/>
    </source>
</evidence>
<proteinExistence type="predicted"/>
<name>A0A939T3Y7_9ACTN</name>
<keyword evidence="2" id="KW-1185">Reference proteome</keyword>
<reference evidence="1" key="1">
    <citation type="submission" date="2021-03" db="EMBL/GenBank/DDBJ databases">
        <authorList>
            <person name="Kanchanasin P."/>
            <person name="Saeng-In P."/>
            <person name="Phongsopitanun W."/>
            <person name="Yuki M."/>
            <person name="Kudo T."/>
            <person name="Ohkuma M."/>
            <person name="Tanasupawat S."/>
        </authorList>
    </citation>
    <scope>NUCLEOTIDE SEQUENCE</scope>
    <source>
        <strain evidence="1">GKU 128</strain>
    </source>
</reference>
<sequence>MNEDDLLSQVRAAFHGVDPVPGHVLAAGRSAIAWREPGAGLAELIQDQGQAAHGMRGESTRALTFAGADLAVEVEVTADGRDVELIGRLVPATTAHVRVRHLGHAHEEIATRADPAGQFALLSIPQGLISLVFSLPDGTAIVTSWIRL</sequence>
<evidence type="ECO:0000313" key="1">
    <source>
        <dbReference type="EMBL" id="MBO2451881.1"/>
    </source>
</evidence>
<accession>A0A939T3Y7</accession>
<gene>
    <name evidence="1" type="ORF">J4573_32675</name>
</gene>
<dbReference type="Proteomes" id="UP000669179">
    <property type="component" value="Unassembled WGS sequence"/>
</dbReference>
<dbReference type="RefSeq" id="WP_208259772.1">
    <property type="nucleotide sequence ID" value="NZ_JAGEOJ010000014.1"/>
</dbReference>
<organism evidence="1 2">
    <name type="scientific">Actinomadura barringtoniae</name>
    <dbReference type="NCBI Taxonomy" id="1427535"/>
    <lineage>
        <taxon>Bacteria</taxon>
        <taxon>Bacillati</taxon>
        <taxon>Actinomycetota</taxon>
        <taxon>Actinomycetes</taxon>
        <taxon>Streptosporangiales</taxon>
        <taxon>Thermomonosporaceae</taxon>
        <taxon>Actinomadura</taxon>
    </lineage>
</organism>